<keyword evidence="2" id="KW-0813">Transport</keyword>
<gene>
    <name evidence="8" type="ORF">LX66_4064</name>
</gene>
<evidence type="ECO:0000313" key="8">
    <source>
        <dbReference type="EMBL" id="TWI86800.1"/>
    </source>
</evidence>
<dbReference type="InterPro" id="IPR020846">
    <property type="entry name" value="MFS_dom"/>
</dbReference>
<feature type="transmembrane region" description="Helical" evidence="6">
    <location>
        <begin position="287"/>
        <end position="305"/>
    </location>
</feature>
<evidence type="ECO:0000313" key="9">
    <source>
        <dbReference type="Proteomes" id="UP000316778"/>
    </source>
</evidence>
<keyword evidence="3 6" id="KW-0812">Transmembrane</keyword>
<evidence type="ECO:0000256" key="2">
    <source>
        <dbReference type="ARBA" id="ARBA00022448"/>
    </source>
</evidence>
<feature type="transmembrane region" description="Helical" evidence="6">
    <location>
        <begin position="252"/>
        <end position="275"/>
    </location>
</feature>
<dbReference type="EMBL" id="VLLG01000004">
    <property type="protein sequence ID" value="TWI86800.1"/>
    <property type="molecule type" value="Genomic_DNA"/>
</dbReference>
<feature type="transmembrane region" description="Helical" evidence="6">
    <location>
        <begin position="89"/>
        <end position="108"/>
    </location>
</feature>
<dbReference type="InterPro" id="IPR036259">
    <property type="entry name" value="MFS_trans_sf"/>
</dbReference>
<keyword evidence="9" id="KW-1185">Reference proteome</keyword>
<dbReference type="PANTHER" id="PTHR23502">
    <property type="entry name" value="MAJOR FACILITATOR SUPERFAMILY"/>
    <property type="match status" value="1"/>
</dbReference>
<comment type="subcellular location">
    <subcellularLocation>
        <location evidence="1">Membrane</location>
        <topology evidence="1">Multi-pass membrane protein</topology>
    </subcellularLocation>
</comment>
<evidence type="ECO:0000256" key="1">
    <source>
        <dbReference type="ARBA" id="ARBA00004141"/>
    </source>
</evidence>
<dbReference type="GO" id="GO:0005886">
    <property type="term" value="C:plasma membrane"/>
    <property type="evidence" value="ECO:0007669"/>
    <property type="project" value="TreeGrafter"/>
</dbReference>
<dbReference type="InterPro" id="IPR011701">
    <property type="entry name" value="MFS"/>
</dbReference>
<accession>A0A562T1U0</accession>
<keyword evidence="5 6" id="KW-0472">Membrane</keyword>
<feature type="transmembrane region" description="Helical" evidence="6">
    <location>
        <begin position="173"/>
        <end position="192"/>
    </location>
</feature>
<dbReference type="PANTHER" id="PTHR23502:SF132">
    <property type="entry name" value="POLYAMINE TRANSPORTER 2-RELATED"/>
    <property type="match status" value="1"/>
</dbReference>
<feature type="transmembrane region" description="Helical" evidence="6">
    <location>
        <begin position="221"/>
        <end position="246"/>
    </location>
</feature>
<feature type="transmembrane region" description="Helical" evidence="6">
    <location>
        <begin position="344"/>
        <end position="367"/>
    </location>
</feature>
<dbReference type="GO" id="GO:1990961">
    <property type="term" value="P:xenobiotic detoxification by transmembrane export across the plasma membrane"/>
    <property type="evidence" value="ECO:0007669"/>
    <property type="project" value="TreeGrafter"/>
</dbReference>
<feature type="transmembrane region" description="Helical" evidence="6">
    <location>
        <begin position="114"/>
        <end position="131"/>
    </location>
</feature>
<keyword evidence="4 6" id="KW-1133">Transmembrane helix</keyword>
<dbReference type="RefSeq" id="WP_145716886.1">
    <property type="nucleotide sequence ID" value="NZ_BAAAFY010000004.1"/>
</dbReference>
<evidence type="ECO:0000256" key="6">
    <source>
        <dbReference type="SAM" id="Phobius"/>
    </source>
</evidence>
<proteinExistence type="predicted"/>
<evidence type="ECO:0000256" key="3">
    <source>
        <dbReference type="ARBA" id="ARBA00022692"/>
    </source>
</evidence>
<comment type="caution">
    <text evidence="8">The sequence shown here is derived from an EMBL/GenBank/DDBJ whole genome shotgun (WGS) entry which is preliminary data.</text>
</comment>
<organism evidence="8 9">
    <name type="scientific">Chitinophaga japonensis</name>
    <name type="common">Flexibacter japonensis</name>
    <dbReference type="NCBI Taxonomy" id="104662"/>
    <lineage>
        <taxon>Bacteria</taxon>
        <taxon>Pseudomonadati</taxon>
        <taxon>Bacteroidota</taxon>
        <taxon>Chitinophagia</taxon>
        <taxon>Chitinophagales</taxon>
        <taxon>Chitinophagaceae</taxon>
        <taxon>Chitinophaga</taxon>
    </lineage>
</organism>
<feature type="transmembrane region" description="Helical" evidence="6">
    <location>
        <begin position="57"/>
        <end position="77"/>
    </location>
</feature>
<feature type="transmembrane region" description="Helical" evidence="6">
    <location>
        <begin position="379"/>
        <end position="397"/>
    </location>
</feature>
<evidence type="ECO:0000256" key="5">
    <source>
        <dbReference type="ARBA" id="ARBA00023136"/>
    </source>
</evidence>
<feature type="domain" description="Major facilitator superfamily (MFS) profile" evidence="7">
    <location>
        <begin position="19"/>
        <end position="404"/>
    </location>
</feature>
<dbReference type="SUPFAM" id="SSF103473">
    <property type="entry name" value="MFS general substrate transporter"/>
    <property type="match status" value="1"/>
</dbReference>
<sequence length="410" mass="44671">MAAITNDHIQIQPKFRPVATLLSLALLPLSGFATDVYVPSLPGMAAALQVSSLQVQFTITLFLVSYGLSQLFIGSILDSYGRYRIGVASLLLFALASITIAVTHSIMVIYLMRIIQGITIGAAIAGKRAYFVDVFTGDRLKHYLSLFSIIWSTGPIIAPFVGGWLQTLFGWEANFYLLAIVGAVFALLELLFSGETLPQAAPFRLKQVVQVYGTMLRTGPFILGITLLGLAYSMVMVYNMTGAFIIEHHLQLSVVTAGYCSLVLGAAWMVGGFISKAMIRQSFFRKLSVNTGLQLLFAVLMLAAVRITDNLYILVAFAFLIHVGAGFTFNNYMTFCLTRFPGNAGVASGLTGGLTFMIVSALSYGIVQVLPAQDGVHLGESYLLLILLSMLVMFLAFREETTERRRMALS</sequence>
<dbReference type="OrthoDB" id="9814303at2"/>
<dbReference type="GO" id="GO:0015385">
    <property type="term" value="F:sodium:proton antiporter activity"/>
    <property type="evidence" value="ECO:0007669"/>
    <property type="project" value="TreeGrafter"/>
</dbReference>
<name>A0A562T1U0_CHIJA</name>
<dbReference type="Gene3D" id="1.20.1720.10">
    <property type="entry name" value="Multidrug resistance protein D"/>
    <property type="match status" value="1"/>
</dbReference>
<dbReference type="PROSITE" id="PS50850">
    <property type="entry name" value="MFS"/>
    <property type="match status" value="1"/>
</dbReference>
<dbReference type="Proteomes" id="UP000316778">
    <property type="component" value="Unassembled WGS sequence"/>
</dbReference>
<reference evidence="8 9" key="1">
    <citation type="journal article" date="2013" name="Stand. Genomic Sci.">
        <title>Genomic Encyclopedia of Type Strains, Phase I: The one thousand microbial genomes (KMG-I) project.</title>
        <authorList>
            <person name="Kyrpides N.C."/>
            <person name="Woyke T."/>
            <person name="Eisen J.A."/>
            <person name="Garrity G."/>
            <person name="Lilburn T.G."/>
            <person name="Beck B.J."/>
            <person name="Whitman W.B."/>
            <person name="Hugenholtz P."/>
            <person name="Klenk H.P."/>
        </authorList>
    </citation>
    <scope>NUCLEOTIDE SEQUENCE [LARGE SCALE GENOMIC DNA]</scope>
    <source>
        <strain evidence="8 9">DSM 13484</strain>
    </source>
</reference>
<feature type="transmembrane region" description="Helical" evidence="6">
    <location>
        <begin position="311"/>
        <end position="332"/>
    </location>
</feature>
<protein>
    <submittedName>
        <fullName evidence="8">Putative MFS family arabinose efflux permease</fullName>
    </submittedName>
</protein>
<evidence type="ECO:0000256" key="4">
    <source>
        <dbReference type="ARBA" id="ARBA00022989"/>
    </source>
</evidence>
<evidence type="ECO:0000259" key="7">
    <source>
        <dbReference type="PROSITE" id="PS50850"/>
    </source>
</evidence>
<feature type="transmembrane region" description="Helical" evidence="6">
    <location>
        <begin position="143"/>
        <end position="161"/>
    </location>
</feature>
<dbReference type="AlphaFoldDB" id="A0A562T1U0"/>
<dbReference type="Pfam" id="PF07690">
    <property type="entry name" value="MFS_1"/>
    <property type="match status" value="1"/>
</dbReference>